<name>A0A564MPJ3_9ENTR</name>
<gene>
    <name evidence="1" type="ORF">SB6422_03152</name>
</gene>
<dbReference type="AlphaFoldDB" id="A0A564MPJ3"/>
<accession>A0A564MPJ3</accession>
<organism evidence="1 2">
    <name type="scientific">Klebsiella huaxiensis</name>
    <dbReference type="NCBI Taxonomy" id="2153354"/>
    <lineage>
        <taxon>Bacteria</taxon>
        <taxon>Pseudomonadati</taxon>
        <taxon>Pseudomonadota</taxon>
        <taxon>Gammaproteobacteria</taxon>
        <taxon>Enterobacterales</taxon>
        <taxon>Enterobacteriaceae</taxon>
        <taxon>Klebsiella/Raoultella group</taxon>
        <taxon>Klebsiella</taxon>
    </lineage>
</organism>
<evidence type="ECO:0000313" key="1">
    <source>
        <dbReference type="EMBL" id="VUS95766.1"/>
    </source>
</evidence>
<dbReference type="RefSeq" id="WP_142514352.1">
    <property type="nucleotide sequence ID" value="NZ_CABGGW010000049.1"/>
</dbReference>
<proteinExistence type="predicted"/>
<reference evidence="1 2" key="1">
    <citation type="submission" date="2019-07" db="EMBL/GenBank/DDBJ databases">
        <authorList>
            <person name="Brisse S."/>
            <person name="Rodrigues C."/>
            <person name="Thorpe H."/>
        </authorList>
    </citation>
    <scope>NUCLEOTIDE SEQUENCE [LARGE SCALE GENOMIC DNA]</scope>
    <source>
        <strain evidence="1">SB6422</strain>
    </source>
</reference>
<evidence type="ECO:0000313" key="2">
    <source>
        <dbReference type="Proteomes" id="UP000317374"/>
    </source>
</evidence>
<protein>
    <submittedName>
        <fullName evidence="1">Uncharacterized protein</fullName>
    </submittedName>
</protein>
<dbReference type="Proteomes" id="UP000317374">
    <property type="component" value="Unassembled WGS sequence"/>
</dbReference>
<sequence length="67" mass="7516">MRRKAIFLPCFTYPEGADKEIFFAAIAACSGGKHDQSSGFRPVFMPNERIGIAIPAFHVNLRSNMKR</sequence>
<dbReference type="EMBL" id="CABGGW010000049">
    <property type="protein sequence ID" value="VUS95766.1"/>
    <property type="molecule type" value="Genomic_DNA"/>
</dbReference>